<name>A0A9W7SQ19_9PEZI</name>
<dbReference type="InterPro" id="IPR001849">
    <property type="entry name" value="PH_domain"/>
</dbReference>
<dbReference type="PROSITE" id="PS50010">
    <property type="entry name" value="DH_2"/>
    <property type="match status" value="1"/>
</dbReference>
<dbReference type="Pfam" id="PF23582">
    <property type="entry name" value="WHD_RGF3"/>
    <property type="match status" value="1"/>
</dbReference>
<evidence type="ECO:0000259" key="4">
    <source>
        <dbReference type="PROSITE" id="PS50003"/>
    </source>
</evidence>
<dbReference type="Gene3D" id="1.20.900.10">
    <property type="entry name" value="Dbl homology (DH) domain"/>
    <property type="match status" value="1"/>
</dbReference>
<feature type="compositionally biased region" description="Polar residues" evidence="3">
    <location>
        <begin position="108"/>
        <end position="117"/>
    </location>
</feature>
<feature type="domain" description="CNH" evidence="6">
    <location>
        <begin position="1379"/>
        <end position="1688"/>
    </location>
</feature>
<dbReference type="GO" id="GO:0005085">
    <property type="term" value="F:guanyl-nucleotide exchange factor activity"/>
    <property type="evidence" value="ECO:0007669"/>
    <property type="project" value="UniProtKB-KW"/>
</dbReference>
<keyword evidence="8" id="KW-1185">Reference proteome</keyword>
<dbReference type="PROSITE" id="PS50219">
    <property type="entry name" value="CNH"/>
    <property type="match status" value="1"/>
</dbReference>
<dbReference type="EMBL" id="RIBY02001978">
    <property type="protein sequence ID" value="KAH9826503.1"/>
    <property type="molecule type" value="Genomic_DNA"/>
</dbReference>
<feature type="compositionally biased region" description="Polar residues" evidence="3">
    <location>
        <begin position="228"/>
        <end position="252"/>
    </location>
</feature>
<evidence type="ECO:0000256" key="1">
    <source>
        <dbReference type="ARBA" id="ARBA00022553"/>
    </source>
</evidence>
<feature type="region of interest" description="Disordered" evidence="3">
    <location>
        <begin position="1690"/>
        <end position="1711"/>
    </location>
</feature>
<proteinExistence type="predicted"/>
<evidence type="ECO:0000259" key="6">
    <source>
        <dbReference type="PROSITE" id="PS50219"/>
    </source>
</evidence>
<dbReference type="InterPro" id="IPR001180">
    <property type="entry name" value="CNH_dom"/>
</dbReference>
<dbReference type="InterPro" id="IPR000219">
    <property type="entry name" value="DH_dom"/>
</dbReference>
<reference evidence="7 8" key="2">
    <citation type="journal article" date="2021" name="Curr. Genet.">
        <title>Genetic response to nitrogen starvation in the aggressive Eucalyptus foliar pathogen Teratosphaeria destructans.</title>
        <authorList>
            <person name="Havenga M."/>
            <person name="Wingfield B.D."/>
            <person name="Wingfield M.J."/>
            <person name="Dreyer L.L."/>
            <person name="Roets F."/>
            <person name="Aylward J."/>
        </authorList>
    </citation>
    <scope>NUCLEOTIDE SEQUENCE [LARGE SCALE GENOMIC DNA]</scope>
    <source>
        <strain evidence="7">CMW44962</strain>
    </source>
</reference>
<evidence type="ECO:0000313" key="7">
    <source>
        <dbReference type="EMBL" id="KAH9826503.1"/>
    </source>
</evidence>
<feature type="compositionally biased region" description="Polar residues" evidence="3">
    <location>
        <begin position="260"/>
        <end position="275"/>
    </location>
</feature>
<dbReference type="Proteomes" id="UP001138500">
    <property type="component" value="Unassembled WGS sequence"/>
</dbReference>
<dbReference type="SMART" id="SM00233">
    <property type="entry name" value="PH"/>
    <property type="match status" value="1"/>
</dbReference>
<comment type="caution">
    <text evidence="7">The sequence shown here is derived from an EMBL/GenBank/DDBJ whole genome shotgun (WGS) entry which is preliminary data.</text>
</comment>
<dbReference type="SMART" id="SM00036">
    <property type="entry name" value="CNH"/>
    <property type="match status" value="1"/>
</dbReference>
<dbReference type="PANTHER" id="PTHR46572">
    <property type="entry name" value="RHO1 GDP-GTP EXCHANGE PROTEIN 1-RELATED"/>
    <property type="match status" value="1"/>
</dbReference>
<feature type="compositionally biased region" description="Polar residues" evidence="3">
    <location>
        <begin position="680"/>
        <end position="691"/>
    </location>
</feature>
<dbReference type="PROSITE" id="PS50003">
    <property type="entry name" value="PH_DOMAIN"/>
    <property type="match status" value="1"/>
</dbReference>
<feature type="domain" description="PH" evidence="4">
    <location>
        <begin position="1140"/>
        <end position="1314"/>
    </location>
</feature>
<dbReference type="Gene3D" id="2.30.29.30">
    <property type="entry name" value="Pleckstrin-homology domain (PH domain)/Phosphotyrosine-binding domain (PTB)"/>
    <property type="match status" value="1"/>
</dbReference>
<organism evidence="7 8">
    <name type="scientific">Teratosphaeria destructans</name>
    <dbReference type="NCBI Taxonomy" id="418781"/>
    <lineage>
        <taxon>Eukaryota</taxon>
        <taxon>Fungi</taxon>
        <taxon>Dikarya</taxon>
        <taxon>Ascomycota</taxon>
        <taxon>Pezizomycotina</taxon>
        <taxon>Dothideomycetes</taxon>
        <taxon>Dothideomycetidae</taxon>
        <taxon>Mycosphaerellales</taxon>
        <taxon>Teratosphaeriaceae</taxon>
        <taxon>Teratosphaeria</taxon>
    </lineage>
</organism>
<dbReference type="InterPro" id="IPR057283">
    <property type="entry name" value="RGF3_WH"/>
</dbReference>
<protein>
    <submittedName>
        <fullName evidence="7">Rho guanyl nucleotide exchange factor</fullName>
    </submittedName>
</protein>
<dbReference type="Pfam" id="PF15405">
    <property type="entry name" value="PH_5"/>
    <property type="match status" value="1"/>
</dbReference>
<feature type="region of interest" description="Disordered" evidence="3">
    <location>
        <begin position="680"/>
        <end position="726"/>
    </location>
</feature>
<dbReference type="SUPFAM" id="SSF50729">
    <property type="entry name" value="PH domain-like"/>
    <property type="match status" value="1"/>
</dbReference>
<dbReference type="CDD" id="cd00821">
    <property type="entry name" value="PH"/>
    <property type="match status" value="1"/>
</dbReference>
<feature type="compositionally biased region" description="Basic and acidic residues" evidence="3">
    <location>
        <begin position="698"/>
        <end position="707"/>
    </location>
</feature>
<feature type="region of interest" description="Disordered" evidence="3">
    <location>
        <begin position="511"/>
        <end position="558"/>
    </location>
</feature>
<evidence type="ECO:0000259" key="5">
    <source>
        <dbReference type="PROSITE" id="PS50010"/>
    </source>
</evidence>
<feature type="domain" description="DH" evidence="5">
    <location>
        <begin position="910"/>
        <end position="1103"/>
    </location>
</feature>
<reference evidence="7 8" key="1">
    <citation type="journal article" date="2018" name="IMA Fungus">
        <title>IMA Genome-F 10: Nine draft genome sequences of Claviceps purpurea s.lat., including C. arundinis, C. humidiphila, and C. cf. spartinae, pseudomolecules for the pitch canker pathogen Fusarium circinatum, draft genome of Davidsoniella eucalypti, Grosmannia galeiformis, Quambalaria eucalypti, and Teratosphaeria destructans.</title>
        <authorList>
            <person name="Wingfield B.D."/>
            <person name="Liu M."/>
            <person name="Nguyen H.D."/>
            <person name="Lane F.A."/>
            <person name="Morgan S.W."/>
            <person name="De Vos L."/>
            <person name="Wilken P.M."/>
            <person name="Duong T.A."/>
            <person name="Aylward J."/>
            <person name="Coetzee M.P."/>
            <person name="Dadej K."/>
            <person name="De Beer Z.W."/>
            <person name="Findlay W."/>
            <person name="Havenga M."/>
            <person name="Kolarik M."/>
            <person name="Menzies J.G."/>
            <person name="Naidoo K."/>
            <person name="Pochopski O."/>
            <person name="Shoukouhi P."/>
            <person name="Santana Q.C."/>
            <person name="Seifert K.A."/>
            <person name="Soal N."/>
            <person name="Steenkamp E.T."/>
            <person name="Tatham C.T."/>
            <person name="van der Nest M.A."/>
            <person name="Wingfield M.J."/>
        </authorList>
    </citation>
    <scope>NUCLEOTIDE SEQUENCE [LARGE SCALE GENOMIC DNA]</scope>
    <source>
        <strain evidence="7">CMW44962</strain>
    </source>
</reference>
<sequence length="1747" mass="191845">MSHSYQGSGQYHHQHHQQQQQPYHDPYAHPPNNHHHHHHHHQQPQHRPNGTYPGQPQYAQPTYPGQPQYDQYQGHAGGGPVQQAVAPEYDGYQTPGSAPVAAAGYASPRSQYPPQQTYNPAQYGAPQPQQPIQQYNPQAYASTTTTSPYPQQYNPAAYPETSSTLSGPLAANAYGYSPGAAQYAQQPYSPQASSYGQSPSAHQSQFTPQHSYPQPPPPPHAYGSYPSRSYTEYSHPSGSASVQPATAPYSDQSHGRPRAVSSNAIYPPSSSQHSISPALPGLAEDQWMPSPPQHQTFDNPRSPSPLYPSQSPLSSPPGPTPPAHASFGQRSESLRHPQSRPLPGPPEPDVERDYFQGTESPRGSSPDEAEAPLSQEELFSQVENAMMNAGHGYSPSISVSQAPHDATTREQSIGRNGSGVNGHRSPAPPVDPHYSDDSDAEANQGLAMLRMADEEDARRASQGSQGLFSGYGSQRFHSQSAGDASDSDDYGAVDMTSFGGGFAAPMTGYGNDPSQLTIGPRTSIGGAQDGYSGTTAISSQQSSLRRSHASQSSQLSRTSGYDYTMDSIHPFPSFDSAAQVDMSGTGGCFEPSALQRRQSYDEGDEYTLMEGQLPERFPDEPPDIFFHQSSTNYTSTSRARPLPAVPGAAPPPLDTGAVHAFPAGPDAITYNAQGQVVPRSTSLISHQTTPQVPQPLRSKTDAEERRLRAGNRSSTQTPAIYDSTPASSVGLPMDLPSLGAKRFIPAKLGAPDFAKCDEPWSLKDILRWLFLVVGTGQEGDLKEAQVNEALVALFTNKVPTMNIADAEGLSAHVIQNMFAAGTLVRTEEWVKLVPGPMSGVIFQLTGAGCYAPTLHDHIVPGRCYSHHCQRTLKKVNLRAPGGVKVEAVSWSSFYGLEKEYIETKDRKEVERQNVLHEIISTEESYLLQDMHVLSHLYRDQLQNAEPSIISPKRKDKFMRDAFGKVEAVLKANEEHLLPQLKYRQKEQGPWIVGFSDIFRQWIRKAKQAYIDYAIGFPGANFLIRQEMERNIDFRTFAQGVRQHPLSRRLSWDNYVKAPITRLQRYSLLLQSVYNSTMTESEEKNNLMLALNEVRQVTMECDARVADMQRKVDLSDLSMKLVLRPGMQGLVELNLDHFGRELVHRGDLQRMGGNKFTWLDAHAILFDHYLVLAKTVSRGDEKGGRLEKYDVSRLPIPMDLLILESTNDPAVQKSTYVKGITSVTTVSGRPTEATVLGRTPSNTAISPGPSPQHVNTGCSANSLQTVTSHGEAGKDSDKIMWPFRLKHLGKETYTLFAPSETARRDWISKIVEAKTKHAASLHNQHAEPFRLRVMADSAFVFDAYALQSRAPVIKGTPVDRAIQEVETRYKDRGRPGPVCRARVNCATSFTTAFSAGSGVRRMLAVGTDFGVYVSDVENPRGWTRAIQMSRVTQISVLEDFNLFLLIADKALIAYHLDAVVPTGTGPNPAQNDSARKAPQKLSGSKDVGFFVAGRMKDRQLVFYKKRENLASVFKVLEPIYQKSTEKKRGIFKRGSTEFFREYDEFYIPAECSGMNLFHSSLAVSTARGFEVLTLDKKQPWTVPDLKASHVQNIAAHIKDQRALGMLRLSEQEFLLCYQSCAVYVNKHGEISRSVILDFVGNAQSAALYGAYLILFDNDFVEIRNAQNGRLKQVIAGREIKCLDDGAAELGSSPTGASGGQAQAGAGVNGNGSAGVGGEARTVKFVMQHPESEKTQLVVELVLNENMRE</sequence>
<feature type="region of interest" description="Disordered" evidence="3">
    <location>
        <begin position="1"/>
        <end position="162"/>
    </location>
</feature>
<feature type="compositionally biased region" description="Basic residues" evidence="3">
    <location>
        <begin position="32"/>
        <end position="44"/>
    </location>
</feature>
<feature type="region of interest" description="Disordered" evidence="3">
    <location>
        <begin position="185"/>
        <end position="488"/>
    </location>
</feature>
<dbReference type="InterPro" id="IPR052233">
    <property type="entry name" value="Rho-type_GEFs"/>
</dbReference>
<feature type="compositionally biased region" description="Low complexity" evidence="3">
    <location>
        <begin position="118"/>
        <end position="141"/>
    </location>
</feature>
<dbReference type="OrthoDB" id="660555at2759"/>
<feature type="compositionally biased region" description="Low complexity" evidence="3">
    <location>
        <begin position="185"/>
        <end position="201"/>
    </location>
</feature>
<feature type="compositionally biased region" description="Polar residues" evidence="3">
    <location>
        <begin position="461"/>
        <end position="479"/>
    </location>
</feature>
<feature type="compositionally biased region" description="Low complexity" evidence="3">
    <location>
        <begin position="60"/>
        <end position="73"/>
    </location>
</feature>
<feature type="compositionally biased region" description="Low complexity" evidence="3">
    <location>
        <begin position="148"/>
        <end position="159"/>
    </location>
</feature>
<dbReference type="InterPro" id="IPR011993">
    <property type="entry name" value="PH-like_dom_sf"/>
</dbReference>
<gene>
    <name evidence="7" type="ORF">Tdes44962_MAKER00466</name>
</gene>
<evidence type="ECO:0000313" key="8">
    <source>
        <dbReference type="Proteomes" id="UP001138500"/>
    </source>
</evidence>
<feature type="compositionally biased region" description="Low complexity" evidence="3">
    <location>
        <begin position="1"/>
        <end position="21"/>
    </location>
</feature>
<accession>A0A9W7SQ19</accession>
<dbReference type="Pfam" id="PF00621">
    <property type="entry name" value="RhoGEF"/>
    <property type="match status" value="1"/>
</dbReference>
<dbReference type="Pfam" id="PF00780">
    <property type="entry name" value="CNH"/>
    <property type="match status" value="1"/>
</dbReference>
<dbReference type="InterPro" id="IPR035899">
    <property type="entry name" value="DBL_dom_sf"/>
</dbReference>
<evidence type="ECO:0000256" key="3">
    <source>
        <dbReference type="SAM" id="MobiDB-lite"/>
    </source>
</evidence>
<dbReference type="SUPFAM" id="SSF48065">
    <property type="entry name" value="DBL homology domain (DH-domain)"/>
    <property type="match status" value="1"/>
</dbReference>
<keyword evidence="1" id="KW-0597">Phosphoprotein</keyword>
<keyword evidence="2" id="KW-0344">Guanine-nucleotide releasing factor</keyword>
<dbReference type="InterPro" id="IPR041675">
    <property type="entry name" value="PH_5"/>
</dbReference>
<dbReference type="SMART" id="SM00325">
    <property type="entry name" value="RhoGEF"/>
    <property type="match status" value="1"/>
</dbReference>
<dbReference type="PANTHER" id="PTHR46572:SF1">
    <property type="entry name" value="RHO1 GUANINE NUCLEOTIDE EXCHANGE FACTOR TUS1"/>
    <property type="match status" value="1"/>
</dbReference>
<evidence type="ECO:0000256" key="2">
    <source>
        <dbReference type="ARBA" id="ARBA00022658"/>
    </source>
</evidence>
<feature type="compositionally biased region" description="Low complexity" evidence="3">
    <location>
        <begin position="538"/>
        <end position="558"/>
    </location>
</feature>